<dbReference type="EMBL" id="CAJNOR010022123">
    <property type="protein sequence ID" value="CAF1691805.1"/>
    <property type="molecule type" value="Genomic_DNA"/>
</dbReference>
<organism evidence="1 2">
    <name type="scientific">Adineta ricciae</name>
    <name type="common">Rotifer</name>
    <dbReference type="NCBI Taxonomy" id="249248"/>
    <lineage>
        <taxon>Eukaryota</taxon>
        <taxon>Metazoa</taxon>
        <taxon>Spiralia</taxon>
        <taxon>Gnathifera</taxon>
        <taxon>Rotifera</taxon>
        <taxon>Eurotatoria</taxon>
        <taxon>Bdelloidea</taxon>
        <taxon>Adinetida</taxon>
        <taxon>Adinetidae</taxon>
        <taxon>Adineta</taxon>
    </lineage>
</organism>
<evidence type="ECO:0000313" key="1">
    <source>
        <dbReference type="EMBL" id="CAF1691805.1"/>
    </source>
</evidence>
<proteinExistence type="predicted"/>
<comment type="caution">
    <text evidence="1">The sequence shown here is derived from an EMBL/GenBank/DDBJ whole genome shotgun (WGS) entry which is preliminary data.</text>
</comment>
<keyword evidence="2" id="KW-1185">Reference proteome</keyword>
<protein>
    <submittedName>
        <fullName evidence="1">Uncharacterized protein</fullName>
    </submittedName>
</protein>
<dbReference type="Proteomes" id="UP000663828">
    <property type="component" value="Unassembled WGS sequence"/>
</dbReference>
<evidence type="ECO:0000313" key="2">
    <source>
        <dbReference type="Proteomes" id="UP000663828"/>
    </source>
</evidence>
<gene>
    <name evidence="1" type="ORF">XAT740_LOCUS64361</name>
</gene>
<sequence>LFLSPFLSKTQYLVYLFRFVGAHIGKDVILPSIDCLTDPHLVTIGNHVRLQRDSCLQSHTFEQRIFKLAPIHVQDSTILMSYSNVLAGSILHGQNRLYPLTLVMKYDQLPMNTIWSDVPARR</sequence>
<feature type="non-terminal residue" evidence="1">
    <location>
        <position position="122"/>
    </location>
</feature>
<dbReference type="InterPro" id="IPR011004">
    <property type="entry name" value="Trimer_LpxA-like_sf"/>
</dbReference>
<feature type="non-terminal residue" evidence="1">
    <location>
        <position position="1"/>
    </location>
</feature>
<accession>A0A816HYR5</accession>
<name>A0A816HYR5_ADIRI</name>
<dbReference type="AlphaFoldDB" id="A0A816HYR5"/>
<dbReference type="SUPFAM" id="SSF51161">
    <property type="entry name" value="Trimeric LpxA-like enzymes"/>
    <property type="match status" value="1"/>
</dbReference>
<reference evidence="1" key="1">
    <citation type="submission" date="2021-02" db="EMBL/GenBank/DDBJ databases">
        <authorList>
            <person name="Nowell W R."/>
        </authorList>
    </citation>
    <scope>NUCLEOTIDE SEQUENCE</scope>
</reference>